<evidence type="ECO:0000259" key="2">
    <source>
        <dbReference type="Pfam" id="PF01968"/>
    </source>
</evidence>
<feature type="domain" description="Hydantoinase A/oxoprolinase" evidence="2">
    <location>
        <begin position="217"/>
        <end position="509"/>
    </location>
</feature>
<dbReference type="Pfam" id="PF01968">
    <property type="entry name" value="Hydantoinase_A"/>
    <property type="match status" value="1"/>
</dbReference>
<protein>
    <submittedName>
        <fullName evidence="5">5-oxoprolinase</fullName>
    </submittedName>
</protein>
<dbReference type="Pfam" id="PF02538">
    <property type="entry name" value="Hydantoinase_B"/>
    <property type="match status" value="1"/>
</dbReference>
<sequence>MPPGQTRRPDRAPRSGWQFWIDRGGTFTDIVARRPDGALLDAKLLSENPDLYEDAALAGIRGFLGLGPDETPEPGTIEIVRMGTTVATNALLERRGARTLLLVTRGFTDLLTIGNQSRPHLFALDIRRTLPLAGRTIAIGGRLAADGREIEPLDEAAALDALADAHAAGYESCAIALMHGWAHPSHERRLAELADRAGFTHVSASHRIDPSPRLVPRAGTTVIDAYLSPVLKRHVDRLNHALPGVRLHFMQSHGGLVEAARFMAKDAILSGPAGGVVGAIRTAAASRFDRIVGFDMGGTSTDVSLHEGSGDEGRAPIERMDEAEIAELSIRAPMMAIHTVAAGGGSILRFDGERLRVGPESAGADPGPAAYRRGGPLTITDANILLGRIRPESFPSVFGPAGDQALDAASVETGFRDLAREFAAAGMSLDQRAIAAGALDIAIQQMAGAIRRISIERGRDLDGFTLVCFGGAGGQHACLVAEELGLARIFIHAKAGLLSAYGMGLADQTTLREQAVETPLTDPAMIGIEALADRLEHEARTELAADGNDPDVLTATRTVRLRYEGTESWLPVNFAGLDEMRRAFTHAHRVRFGFATPERTLIVQSIEVAATSAGEPVSDALGARRTDGELAPVGHAEIWTGGAMRRTAIFQRSLLCTGDRIVGPALIAEANATTLVDLDWEAETIGQALVLHHRPGTAHAARAIVRDTRTADPIRLALFNNIFMSIAEQMGTVLAGTALSVNIRERLDFSCALFDAAGRLIANAPHVPVHLGAMGESVRRVIRTRGGTLRPGDAVALNDPYAGGTHLPDITVITPVFDPDGTGPRFFVGSRGHHADIGGITPGSVPPFSTRLDQEGVVIDDFLLIEQGSFREQAFRDLLAHAPFPARNPDMNVADITAQVAANAAGSTALLRAAARYGWIAVEDYAGHVMDNAEHAVRRLLDRLQDGAREYRLDDGATLRLAVTIDRAARRARIDFTGTDAQRPGNFNAPPAVVRASILYVLRCLVDDEIPLNDGCLRPIEIIVPRGSFLDPHPGAAVVSGNTELSQAIANALLGAFGACASAQATMNNLTFGDATRQYYETIGGGTGAGPEFDGADGVQSHMTNTRMTDPEVMEMRFPVRVEEFAIRRGSGGGGAHPGGDGLLRRLRFLEPMDVMLVSSRRSVAPFGLAGGLDGAAGRQWIERTDGTRETVEGVTQASLMPGDVFAVATPGGGGFGASDIEAPGNAAAAIR</sequence>
<reference evidence="5 6" key="1">
    <citation type="journal article" date="2014" name="World J. Microbiol. Biotechnol.">
        <title>Biodiversity and physiological characteristics of Antarctic and Arctic lichens-associated bacteria.</title>
        <authorList>
            <person name="Lee Y.M."/>
            <person name="Kim E.H."/>
            <person name="Lee H.K."/>
            <person name="Hong S.G."/>
        </authorList>
    </citation>
    <scope>NUCLEOTIDE SEQUENCE [LARGE SCALE GENOMIC DNA]</scope>
    <source>
        <strain evidence="5 6">PAMC 26569</strain>
    </source>
</reference>
<evidence type="ECO:0000259" key="4">
    <source>
        <dbReference type="Pfam" id="PF05378"/>
    </source>
</evidence>
<dbReference type="InterPro" id="IPR002821">
    <property type="entry name" value="Hydantoinase_A"/>
</dbReference>
<dbReference type="GO" id="GO:0006749">
    <property type="term" value="P:glutathione metabolic process"/>
    <property type="evidence" value="ECO:0007669"/>
    <property type="project" value="TreeGrafter"/>
</dbReference>
<dbReference type="KEGG" id="lck:HN018_07685"/>
<feature type="domain" description="Hydantoinase B/oxoprolinase" evidence="3">
    <location>
        <begin position="712"/>
        <end position="1218"/>
    </location>
</feature>
<dbReference type="InterPro" id="IPR045079">
    <property type="entry name" value="Oxoprolinase-like"/>
</dbReference>
<accession>A0A6M8HVX4</accession>
<dbReference type="PANTHER" id="PTHR11365">
    <property type="entry name" value="5-OXOPROLINASE RELATED"/>
    <property type="match status" value="1"/>
</dbReference>
<organism evidence="5 6">
    <name type="scientific">Lichenicola cladoniae</name>
    <dbReference type="NCBI Taxonomy" id="1484109"/>
    <lineage>
        <taxon>Bacteria</taxon>
        <taxon>Pseudomonadati</taxon>
        <taxon>Pseudomonadota</taxon>
        <taxon>Alphaproteobacteria</taxon>
        <taxon>Acetobacterales</taxon>
        <taxon>Acetobacteraceae</taxon>
        <taxon>Lichenicola</taxon>
    </lineage>
</organism>
<dbReference type="PANTHER" id="PTHR11365:SF23">
    <property type="entry name" value="HYPOTHETICAL 5-OXOPROLINASE (EUROFUNG)-RELATED"/>
    <property type="match status" value="1"/>
</dbReference>
<dbReference type="AlphaFoldDB" id="A0A6M8HVX4"/>
<dbReference type="InterPro" id="IPR003692">
    <property type="entry name" value="Hydantoinase_B"/>
</dbReference>
<dbReference type="GO" id="GO:0017168">
    <property type="term" value="F:5-oxoprolinase (ATP-hydrolyzing) activity"/>
    <property type="evidence" value="ECO:0007669"/>
    <property type="project" value="TreeGrafter"/>
</dbReference>
<evidence type="ECO:0000313" key="5">
    <source>
        <dbReference type="EMBL" id="QKE92508.1"/>
    </source>
</evidence>
<name>A0A6M8HVX4_9PROT</name>
<dbReference type="EMBL" id="CP053708">
    <property type="protein sequence ID" value="QKE92508.1"/>
    <property type="molecule type" value="Genomic_DNA"/>
</dbReference>
<proteinExistence type="inferred from homology"/>
<dbReference type="Proteomes" id="UP000500767">
    <property type="component" value="Chromosome"/>
</dbReference>
<dbReference type="Pfam" id="PF05378">
    <property type="entry name" value="Hydant_A_N"/>
    <property type="match status" value="1"/>
</dbReference>
<evidence type="ECO:0000259" key="3">
    <source>
        <dbReference type="Pfam" id="PF02538"/>
    </source>
</evidence>
<dbReference type="GO" id="GO:0005829">
    <property type="term" value="C:cytosol"/>
    <property type="evidence" value="ECO:0007669"/>
    <property type="project" value="TreeGrafter"/>
</dbReference>
<comment type="similarity">
    <text evidence="1">Belongs to the oxoprolinase family.</text>
</comment>
<keyword evidence="6" id="KW-1185">Reference proteome</keyword>
<evidence type="ECO:0000313" key="6">
    <source>
        <dbReference type="Proteomes" id="UP000500767"/>
    </source>
</evidence>
<gene>
    <name evidence="5" type="ORF">HN018_07685</name>
</gene>
<evidence type="ECO:0000256" key="1">
    <source>
        <dbReference type="ARBA" id="ARBA00010403"/>
    </source>
</evidence>
<feature type="domain" description="Hydantoinase/oxoprolinase N-terminal" evidence="4">
    <location>
        <begin position="19"/>
        <end position="196"/>
    </location>
</feature>
<dbReference type="InterPro" id="IPR008040">
    <property type="entry name" value="Hydant_A_N"/>
</dbReference>